<evidence type="ECO:0000313" key="4">
    <source>
        <dbReference type="Proteomes" id="UP000292639"/>
    </source>
</evidence>
<evidence type="ECO:0000259" key="2">
    <source>
        <dbReference type="PROSITE" id="PS51208"/>
    </source>
</evidence>
<dbReference type="Gene3D" id="2.40.128.130">
    <property type="entry name" value="Autotransporter beta-domain"/>
    <property type="match status" value="1"/>
</dbReference>
<keyword evidence="1" id="KW-0732">Signal</keyword>
<feature type="chain" id="PRO_5020758384" evidence="1">
    <location>
        <begin position="25"/>
        <end position="905"/>
    </location>
</feature>
<dbReference type="SUPFAM" id="SSF103515">
    <property type="entry name" value="Autotransporter"/>
    <property type="match status" value="1"/>
</dbReference>
<reference evidence="3 4" key="1">
    <citation type="submission" date="2018-06" db="EMBL/GenBank/DDBJ databases">
        <title>Three novel Pseudomonas species isolated from symptomatic oak.</title>
        <authorList>
            <person name="Bueno-Gonzalez V."/>
            <person name="Brady C."/>
        </authorList>
    </citation>
    <scope>NUCLEOTIDE SEQUENCE [LARGE SCALE GENOMIC DNA]</scope>
    <source>
        <strain evidence="3 4">P17C</strain>
    </source>
</reference>
<comment type="caution">
    <text evidence="3">The sequence shown here is derived from an EMBL/GenBank/DDBJ whole genome shotgun (WGS) entry which is preliminary data.</text>
</comment>
<feature type="signal peptide" evidence="1">
    <location>
        <begin position="1"/>
        <end position="24"/>
    </location>
</feature>
<dbReference type="PROSITE" id="PS51208">
    <property type="entry name" value="AUTOTRANSPORTER"/>
    <property type="match status" value="1"/>
</dbReference>
<dbReference type="Pfam" id="PF03797">
    <property type="entry name" value="Autotransporter"/>
    <property type="match status" value="1"/>
</dbReference>
<organism evidence="3 4">
    <name type="scientific">Stutzerimonas kirkiae</name>
    <dbReference type="NCBI Taxonomy" id="2211392"/>
    <lineage>
        <taxon>Bacteria</taxon>
        <taxon>Pseudomonadati</taxon>
        <taxon>Pseudomonadota</taxon>
        <taxon>Gammaproteobacteria</taxon>
        <taxon>Pseudomonadales</taxon>
        <taxon>Pseudomonadaceae</taxon>
        <taxon>Stutzerimonas</taxon>
    </lineage>
</organism>
<sequence length="905" mass="94334">MIPSGFCKTLLALAVTAAALPALAQTVQLNDSGLLSENQAYTDSLEITGAFSGSAADAVRLTNVSIAQGLTLDAGIENAGGNGVVFDEVFGEGLVLSNVGGDLLNKGSISVLSDASSALRIEQVGIQGSLLNQGSLAVQGNGSSGTLSIHNSTITGDLHNQGSITTEGLNTTALDIRHDTYLVGSLINSGLIQAQGLGDPVTDMISAIHIRDSAIDGDIHNEAGATIRAVGLNSSGIGLQGVELAGSLINDGTIEVVGDGVAIDLYRGFQYDSQFEWLGPTTLKQLVNNGSIIGRDEESIAILVDGATFTGEGPGILNNGLIQSVDDAITFDANGLGEDNAFLLVENNGDIISQANAIDASYLENGESIYLDWNSGRIEGNLVDLTSINIMGEVAFSGTDITETGANIRMKDGGWIDIGATSDNIVGHLELVQAHTLIDGSLNLAGPSSLGMTLSSATDAEKAVLEVSGIAEFKNGSRIRLAAQGEDFSPDGSQYILVKAGTLDDQGLSVVSSSALLRVDTYGSENDQVTATVSLRSGTEIDDIVVGNGGSRNAGRALKSFSGILGQLEQRDPPLFQAFANADQAQAARLAGELTPDIHGAAREAAQRGHQLIGNAASNRTGSLRSGLSSGDGLSRTGAWGQALYSESDQGLRDGITGYNAYSRGVAIGADGKLEERLTLGLAYSFIDTSVNGSDGGNRTEIESHAFSLYGGFEQGPWFADASLTYGLNDNQGRRRVASTLAKADYDSRLLGLNLVGGYGFQLHDGLLLEPRLAARYSLVDIDGYREQGSSAALRVDDQRYEVAELGAGLRLAGRYPLAHGTLEPQVRLMAYHDFAADSSRSTSTFLVGGTPFVTSGTSPVRNSYEASVGLDYLLGAVTLGVNYEHVGKSDFNADTFAARVRYDF</sequence>
<evidence type="ECO:0000256" key="1">
    <source>
        <dbReference type="SAM" id="SignalP"/>
    </source>
</evidence>
<gene>
    <name evidence="3" type="ORF">DNJ96_02425</name>
</gene>
<proteinExistence type="predicted"/>
<dbReference type="EMBL" id="QJUP01000002">
    <property type="protein sequence ID" value="TBU99183.1"/>
    <property type="molecule type" value="Genomic_DNA"/>
</dbReference>
<accession>A0A4Q9RFC2</accession>
<dbReference type="InterPro" id="IPR036709">
    <property type="entry name" value="Autotransporte_beta_dom_sf"/>
</dbReference>
<dbReference type="SMART" id="SM00869">
    <property type="entry name" value="Autotransporter"/>
    <property type="match status" value="1"/>
</dbReference>
<dbReference type="InterPro" id="IPR005546">
    <property type="entry name" value="Autotransporte_beta"/>
</dbReference>
<name>A0A4Q9RFC2_9GAMM</name>
<feature type="domain" description="Autotransporter" evidence="2">
    <location>
        <begin position="632"/>
        <end position="905"/>
    </location>
</feature>
<dbReference type="Proteomes" id="UP000292639">
    <property type="component" value="Unassembled WGS sequence"/>
</dbReference>
<protein>
    <submittedName>
        <fullName evidence="3">Autotransporter domain-containing protein</fullName>
    </submittedName>
</protein>
<keyword evidence="4" id="KW-1185">Reference proteome</keyword>
<evidence type="ECO:0000313" key="3">
    <source>
        <dbReference type="EMBL" id="TBU99183.1"/>
    </source>
</evidence>
<dbReference type="RefSeq" id="WP_131182939.1">
    <property type="nucleotide sequence ID" value="NZ_QJUO01000001.1"/>
</dbReference>
<dbReference type="AlphaFoldDB" id="A0A4Q9RFC2"/>